<feature type="signal peptide" evidence="2">
    <location>
        <begin position="1"/>
        <end position="29"/>
    </location>
</feature>
<organism evidence="3 4">
    <name type="scientific">Babesia ovata</name>
    <dbReference type="NCBI Taxonomy" id="189622"/>
    <lineage>
        <taxon>Eukaryota</taxon>
        <taxon>Sar</taxon>
        <taxon>Alveolata</taxon>
        <taxon>Apicomplexa</taxon>
        <taxon>Aconoidasida</taxon>
        <taxon>Piroplasmida</taxon>
        <taxon>Babesiidae</taxon>
        <taxon>Babesia</taxon>
    </lineage>
</organism>
<feature type="compositionally biased region" description="Low complexity" evidence="1">
    <location>
        <begin position="219"/>
        <end position="244"/>
    </location>
</feature>
<comment type="caution">
    <text evidence="3">The sequence shown here is derived from an EMBL/GenBank/DDBJ whole genome shotgun (WGS) entry which is preliminary data.</text>
</comment>
<name>A0A2H6KDT4_9APIC</name>
<evidence type="ECO:0000256" key="2">
    <source>
        <dbReference type="SAM" id="SignalP"/>
    </source>
</evidence>
<keyword evidence="2" id="KW-0732">Signal</keyword>
<sequence>MASIRHYGRRGFAAFIGIYLVICSGLVSGAHPEGGNSGSGSVPDGGNGDMRSMLSDSSTLAVLGTFLKYATHLDLILHGPVFNEGNIIQAAKDLYPSMRMFPAKIEAFYHVLPEVFDAINRAMEIHKRYNDIRVSLGKIDPKSREAVELVDEQHRLESEFEEYAPLVEAGHTWRVDAVAPVVLRLFQDLERTLNSPSASQNPAVRANGEAPIENPVANTPSPGTTTPQEPTTTSETTKPSGTTPLTEPTKIYSAPKSIASMNITDRTEPRPEPTKPQVTAAGKGTDELGIPQGKSEIVNNVRDTKDAKNSSGHMTSGVRIIQTMAALGIIAVL</sequence>
<feature type="region of interest" description="Disordered" evidence="1">
    <location>
        <begin position="194"/>
        <end position="249"/>
    </location>
</feature>
<dbReference type="AlphaFoldDB" id="A0A2H6KDT4"/>
<dbReference type="GeneID" id="39874928"/>
<dbReference type="VEuPathDB" id="PiroplasmaDB:BOVATA_026510"/>
<protein>
    <submittedName>
        <fullName evidence="3">Uncharacterized protein</fullName>
    </submittedName>
</protein>
<evidence type="ECO:0000256" key="1">
    <source>
        <dbReference type="SAM" id="MobiDB-lite"/>
    </source>
</evidence>
<dbReference type="EMBL" id="BDSA01000002">
    <property type="protein sequence ID" value="GBE61158.1"/>
    <property type="molecule type" value="Genomic_DNA"/>
</dbReference>
<keyword evidence="4" id="KW-1185">Reference proteome</keyword>
<dbReference type="OrthoDB" id="366974at2759"/>
<proteinExistence type="predicted"/>
<dbReference type="Proteomes" id="UP000236319">
    <property type="component" value="Unassembled WGS sequence"/>
</dbReference>
<gene>
    <name evidence="3" type="ORF">BOVATA_026510</name>
</gene>
<accession>A0A2H6KDT4</accession>
<feature type="chain" id="PRO_5014166400" evidence="2">
    <location>
        <begin position="30"/>
        <end position="333"/>
    </location>
</feature>
<reference evidence="3 4" key="1">
    <citation type="journal article" date="2017" name="BMC Genomics">
        <title>Whole-genome assembly of Babesia ovata and comparative genomics between closely related pathogens.</title>
        <authorList>
            <person name="Yamagishi J."/>
            <person name="Asada M."/>
            <person name="Hakimi H."/>
            <person name="Tanaka T.Q."/>
            <person name="Sugimoto C."/>
            <person name="Kawazu S."/>
        </authorList>
    </citation>
    <scope>NUCLEOTIDE SEQUENCE [LARGE SCALE GENOMIC DNA]</scope>
    <source>
        <strain evidence="3 4">Miyake</strain>
    </source>
</reference>
<dbReference type="RefSeq" id="XP_028867401.1">
    <property type="nucleotide sequence ID" value="XM_029011568.1"/>
</dbReference>
<feature type="region of interest" description="Disordered" evidence="1">
    <location>
        <begin position="264"/>
        <end position="289"/>
    </location>
</feature>
<evidence type="ECO:0000313" key="4">
    <source>
        <dbReference type="Proteomes" id="UP000236319"/>
    </source>
</evidence>
<evidence type="ECO:0000313" key="3">
    <source>
        <dbReference type="EMBL" id="GBE61158.1"/>
    </source>
</evidence>